<dbReference type="SUPFAM" id="SSF51445">
    <property type="entry name" value="(Trans)glycosidases"/>
    <property type="match status" value="1"/>
</dbReference>
<feature type="chain" id="PRO_5040492265" description="mannan endo-1,4-beta-mannosidase" evidence="11">
    <location>
        <begin position="20"/>
        <end position="609"/>
    </location>
</feature>
<evidence type="ECO:0000259" key="12">
    <source>
        <dbReference type="Pfam" id="PF00150"/>
    </source>
</evidence>
<dbReference type="GO" id="GO:0005576">
    <property type="term" value="C:extracellular region"/>
    <property type="evidence" value="ECO:0007669"/>
    <property type="project" value="UniProtKB-SubCell"/>
</dbReference>
<sequence>MKLTKFCTVLACALLGYAAAPTKTVKRASPSFVNTDGTKFTVNGSDFEFVGTNAYWLTTLNEGSFTSITLAEQDIINTLSNISALGITVVRVWAFNGMLLESNHVEHLVLNQRSIDVEVIPENGTWFQLINSNGTTTINNGTNGLQKLDMVLDNAQRFGIYVLLTLTNNWAPLATDNLTDSITSLENSVQSRGFQNRAAVDPAQNTSRPRNFLSNDYGGIDTYIRQFGGKPMTNTFMNYTATIASRYVNHTAVLSWEIANDPRCNSSIAGAPTCTTLNITKWHKTISDNIRAVDPNHLISSGSQGYLCPDCPKRNPVPTPTPPAQPSPRAVNRRRTVKPLTSKRIIQDRREQWKRTRALLPKSEEEGQGIRVRGRWLSTPTRRQNLPDPNDVQQVGPAFDGSQGVDAADILGNGNIGFGSFQLFPDQNTYFPSDPSLSAFNNTLQAGIDWITLQGELAALYNKPVILIAFGLVTQANAPFFVPFNTTIAPFANLTATATGTSTSSVASPSSTSTAGNPDSTQGFVTDSQQATAYTSWFNAGQSAGVSGLLQYQWSQGNLTAEAAILRAKVKTLIKLDNRLTMGILPKVLRTAKCKASFKTLPNPSSMFK</sequence>
<keyword evidence="14" id="KW-1185">Reference proteome</keyword>
<keyword evidence="5" id="KW-0964">Secreted</keyword>
<evidence type="ECO:0000256" key="11">
    <source>
        <dbReference type="SAM" id="SignalP"/>
    </source>
</evidence>
<dbReference type="EMBL" id="JADNRY010000048">
    <property type="protein sequence ID" value="KAF9069625.1"/>
    <property type="molecule type" value="Genomic_DNA"/>
</dbReference>
<dbReference type="GO" id="GO:0016985">
    <property type="term" value="F:mannan endo-1,4-beta-mannosidase activity"/>
    <property type="evidence" value="ECO:0007669"/>
    <property type="project" value="UniProtKB-EC"/>
</dbReference>
<evidence type="ECO:0000313" key="14">
    <source>
        <dbReference type="Proteomes" id="UP000772434"/>
    </source>
</evidence>
<feature type="domain" description="Glycoside hydrolase family 5" evidence="12">
    <location>
        <begin position="125"/>
        <end position="305"/>
    </location>
</feature>
<evidence type="ECO:0000256" key="10">
    <source>
        <dbReference type="SAM" id="MobiDB-lite"/>
    </source>
</evidence>
<evidence type="ECO:0000256" key="7">
    <source>
        <dbReference type="ARBA" id="ARBA00022801"/>
    </source>
</evidence>
<evidence type="ECO:0000256" key="4">
    <source>
        <dbReference type="ARBA" id="ARBA00012706"/>
    </source>
</evidence>
<dbReference type="Pfam" id="PF00150">
    <property type="entry name" value="Cellulase"/>
    <property type="match status" value="1"/>
</dbReference>
<comment type="caution">
    <text evidence="13">The sequence shown here is derived from an EMBL/GenBank/DDBJ whole genome shotgun (WGS) entry which is preliminary data.</text>
</comment>
<gene>
    <name evidence="13" type="ORF">BDP27DRAFT_1363175</name>
</gene>
<dbReference type="Gene3D" id="3.20.20.80">
    <property type="entry name" value="Glycosidases"/>
    <property type="match status" value="2"/>
</dbReference>
<feature type="signal peptide" evidence="11">
    <location>
        <begin position="1"/>
        <end position="19"/>
    </location>
</feature>
<evidence type="ECO:0000256" key="9">
    <source>
        <dbReference type="RuleBase" id="RU361153"/>
    </source>
</evidence>
<name>A0A9P5PX19_9AGAR</name>
<proteinExistence type="inferred from homology"/>
<feature type="compositionally biased region" description="Low complexity" evidence="10">
    <location>
        <begin position="503"/>
        <end position="515"/>
    </location>
</feature>
<evidence type="ECO:0000256" key="6">
    <source>
        <dbReference type="ARBA" id="ARBA00022729"/>
    </source>
</evidence>
<evidence type="ECO:0000313" key="13">
    <source>
        <dbReference type="EMBL" id="KAF9069625.1"/>
    </source>
</evidence>
<reference evidence="13" key="1">
    <citation type="submission" date="2020-11" db="EMBL/GenBank/DDBJ databases">
        <authorList>
            <consortium name="DOE Joint Genome Institute"/>
            <person name="Ahrendt S."/>
            <person name="Riley R."/>
            <person name="Andreopoulos W."/>
            <person name="Labutti K."/>
            <person name="Pangilinan J."/>
            <person name="Ruiz-Duenas F.J."/>
            <person name="Barrasa J.M."/>
            <person name="Sanchez-Garcia M."/>
            <person name="Camarero S."/>
            <person name="Miyauchi S."/>
            <person name="Serrano A."/>
            <person name="Linde D."/>
            <person name="Babiker R."/>
            <person name="Drula E."/>
            <person name="Ayuso-Fernandez I."/>
            <person name="Pacheco R."/>
            <person name="Padilla G."/>
            <person name="Ferreira P."/>
            <person name="Barriuso J."/>
            <person name="Kellner H."/>
            <person name="Castanera R."/>
            <person name="Alfaro M."/>
            <person name="Ramirez L."/>
            <person name="Pisabarro A.G."/>
            <person name="Kuo A."/>
            <person name="Tritt A."/>
            <person name="Lipzen A."/>
            <person name="He G."/>
            <person name="Yan M."/>
            <person name="Ng V."/>
            <person name="Cullen D."/>
            <person name="Martin F."/>
            <person name="Rosso M.-N."/>
            <person name="Henrissat B."/>
            <person name="Hibbett D."/>
            <person name="Martinez A.T."/>
            <person name="Grigoriev I.V."/>
        </authorList>
    </citation>
    <scope>NUCLEOTIDE SEQUENCE</scope>
    <source>
        <strain evidence="13">AH 40177</strain>
    </source>
</reference>
<feature type="compositionally biased region" description="Pro residues" evidence="10">
    <location>
        <begin position="315"/>
        <end position="326"/>
    </location>
</feature>
<keyword evidence="8 9" id="KW-0326">Glycosidase</keyword>
<feature type="region of interest" description="Disordered" evidence="10">
    <location>
        <begin position="314"/>
        <end position="333"/>
    </location>
</feature>
<evidence type="ECO:0000256" key="2">
    <source>
        <dbReference type="ARBA" id="ARBA00004613"/>
    </source>
</evidence>
<evidence type="ECO:0000256" key="8">
    <source>
        <dbReference type="ARBA" id="ARBA00023295"/>
    </source>
</evidence>
<dbReference type="InterPro" id="IPR045053">
    <property type="entry name" value="MAN-like"/>
</dbReference>
<dbReference type="GO" id="GO:0046355">
    <property type="term" value="P:mannan catabolic process"/>
    <property type="evidence" value="ECO:0007669"/>
    <property type="project" value="UniProtKB-ARBA"/>
</dbReference>
<accession>A0A9P5PX19</accession>
<keyword evidence="7 9" id="KW-0378">Hydrolase</keyword>
<comment type="similarity">
    <text evidence="3 9">Belongs to the glycosyl hydrolase 5 (cellulase A) family.</text>
</comment>
<comment type="subcellular location">
    <subcellularLocation>
        <location evidence="2">Secreted</location>
    </subcellularLocation>
</comment>
<evidence type="ECO:0000256" key="1">
    <source>
        <dbReference type="ARBA" id="ARBA00001678"/>
    </source>
</evidence>
<evidence type="ECO:0000256" key="5">
    <source>
        <dbReference type="ARBA" id="ARBA00022525"/>
    </source>
</evidence>
<dbReference type="PANTHER" id="PTHR31451:SF39">
    <property type="entry name" value="MANNAN ENDO-1,4-BETA-MANNOSIDASE 1"/>
    <property type="match status" value="1"/>
</dbReference>
<dbReference type="Proteomes" id="UP000772434">
    <property type="component" value="Unassembled WGS sequence"/>
</dbReference>
<comment type="catalytic activity">
    <reaction evidence="1">
        <text>Random hydrolysis of (1-&gt;4)-beta-D-mannosidic linkages in mannans, galactomannans and glucomannans.</text>
        <dbReference type="EC" id="3.2.1.78"/>
    </reaction>
</comment>
<protein>
    <recommendedName>
        <fullName evidence="4">mannan endo-1,4-beta-mannosidase</fullName>
        <ecNumber evidence="4">3.2.1.78</ecNumber>
    </recommendedName>
</protein>
<dbReference type="PANTHER" id="PTHR31451">
    <property type="match status" value="1"/>
</dbReference>
<keyword evidence="6 11" id="KW-0732">Signal</keyword>
<feature type="region of interest" description="Disordered" evidence="10">
    <location>
        <begin position="503"/>
        <end position="524"/>
    </location>
</feature>
<organism evidence="13 14">
    <name type="scientific">Rhodocollybia butyracea</name>
    <dbReference type="NCBI Taxonomy" id="206335"/>
    <lineage>
        <taxon>Eukaryota</taxon>
        <taxon>Fungi</taxon>
        <taxon>Dikarya</taxon>
        <taxon>Basidiomycota</taxon>
        <taxon>Agaricomycotina</taxon>
        <taxon>Agaricomycetes</taxon>
        <taxon>Agaricomycetidae</taxon>
        <taxon>Agaricales</taxon>
        <taxon>Marasmiineae</taxon>
        <taxon>Omphalotaceae</taxon>
        <taxon>Rhodocollybia</taxon>
    </lineage>
</organism>
<dbReference type="EC" id="3.2.1.78" evidence="4"/>
<dbReference type="InterPro" id="IPR001547">
    <property type="entry name" value="Glyco_hydro_5"/>
</dbReference>
<dbReference type="InterPro" id="IPR017853">
    <property type="entry name" value="GH"/>
</dbReference>
<dbReference type="OrthoDB" id="406631at2759"/>
<dbReference type="AlphaFoldDB" id="A0A9P5PX19"/>
<evidence type="ECO:0000256" key="3">
    <source>
        <dbReference type="ARBA" id="ARBA00005641"/>
    </source>
</evidence>